<dbReference type="OrthoDB" id="3899536at2759"/>
<protein>
    <recommendedName>
        <fullName evidence="4">Apple domain-containing protein</fullName>
    </recommendedName>
</protein>
<proteinExistence type="predicted"/>
<evidence type="ECO:0000256" key="1">
    <source>
        <dbReference type="SAM" id="SignalP"/>
    </source>
</evidence>
<keyword evidence="1" id="KW-0732">Signal</keyword>
<feature type="signal peptide" evidence="1">
    <location>
        <begin position="1"/>
        <end position="22"/>
    </location>
</feature>
<accession>A0A2J6SBH8</accession>
<evidence type="ECO:0008006" key="4">
    <source>
        <dbReference type="Google" id="ProtNLM"/>
    </source>
</evidence>
<evidence type="ECO:0000313" key="2">
    <source>
        <dbReference type="EMBL" id="PMD48116.1"/>
    </source>
</evidence>
<organism evidence="2 3">
    <name type="scientific">Hyaloscypha variabilis (strain UAMH 11265 / GT02V1 / F)</name>
    <name type="common">Meliniomyces variabilis</name>
    <dbReference type="NCBI Taxonomy" id="1149755"/>
    <lineage>
        <taxon>Eukaryota</taxon>
        <taxon>Fungi</taxon>
        <taxon>Dikarya</taxon>
        <taxon>Ascomycota</taxon>
        <taxon>Pezizomycotina</taxon>
        <taxon>Leotiomycetes</taxon>
        <taxon>Helotiales</taxon>
        <taxon>Hyaloscyphaceae</taxon>
        <taxon>Hyaloscypha</taxon>
        <taxon>Hyaloscypha variabilis</taxon>
    </lineage>
</organism>
<reference evidence="2 3" key="1">
    <citation type="submission" date="2016-04" db="EMBL/GenBank/DDBJ databases">
        <title>A degradative enzymes factory behind the ericoid mycorrhizal symbiosis.</title>
        <authorList>
            <consortium name="DOE Joint Genome Institute"/>
            <person name="Martino E."/>
            <person name="Morin E."/>
            <person name="Grelet G."/>
            <person name="Kuo A."/>
            <person name="Kohler A."/>
            <person name="Daghino S."/>
            <person name="Barry K."/>
            <person name="Choi C."/>
            <person name="Cichocki N."/>
            <person name="Clum A."/>
            <person name="Copeland A."/>
            <person name="Hainaut M."/>
            <person name="Haridas S."/>
            <person name="Labutti K."/>
            <person name="Lindquist E."/>
            <person name="Lipzen A."/>
            <person name="Khouja H.-R."/>
            <person name="Murat C."/>
            <person name="Ohm R."/>
            <person name="Olson A."/>
            <person name="Spatafora J."/>
            <person name="Veneault-Fourrey C."/>
            <person name="Henrissat B."/>
            <person name="Grigoriev I."/>
            <person name="Martin F."/>
            <person name="Perotto S."/>
        </authorList>
    </citation>
    <scope>NUCLEOTIDE SEQUENCE [LARGE SCALE GENOMIC DNA]</scope>
    <source>
        <strain evidence="2 3">F</strain>
    </source>
</reference>
<dbReference type="EMBL" id="KZ613937">
    <property type="protein sequence ID" value="PMD48116.1"/>
    <property type="molecule type" value="Genomic_DNA"/>
</dbReference>
<name>A0A2J6SBH8_HYAVF</name>
<evidence type="ECO:0000313" key="3">
    <source>
        <dbReference type="Proteomes" id="UP000235786"/>
    </source>
</evidence>
<gene>
    <name evidence="2" type="ORF">L207DRAFT_626898</name>
</gene>
<dbReference type="AlphaFoldDB" id="A0A2J6SBH8"/>
<keyword evidence="3" id="KW-1185">Reference proteome</keyword>
<dbReference type="Proteomes" id="UP000235786">
    <property type="component" value="Unassembled WGS sequence"/>
</dbReference>
<feature type="chain" id="PRO_5014349841" description="Apple domain-containing protein" evidence="1">
    <location>
        <begin position="23"/>
        <end position="208"/>
    </location>
</feature>
<sequence>MLFRTTHAFAALMLISSAFALALPSPEPEAKPVEIYVEGENFIEFAQIQCENARHGLKPICPHLNKTADNGCIRYVKGFDVTGVVTEVDLTFPEINDACDCIQACLNRPTTCAAWVYKFSTSESVLSGHRTCTLYSQFNLPAEVVIEIDVTNPNNSNINAQELVANGNNPQNGATVAQAFMDVNLNSTADKDAVSGAVWQLSTGVAIC</sequence>